<dbReference type="GO" id="GO:0008408">
    <property type="term" value="F:3'-5' exonuclease activity"/>
    <property type="evidence" value="ECO:0007669"/>
    <property type="project" value="InterPro"/>
</dbReference>
<organism evidence="3 4">
    <name type="scientific">Homarus americanus</name>
    <name type="common">American lobster</name>
    <dbReference type="NCBI Taxonomy" id="6706"/>
    <lineage>
        <taxon>Eukaryota</taxon>
        <taxon>Metazoa</taxon>
        <taxon>Ecdysozoa</taxon>
        <taxon>Arthropoda</taxon>
        <taxon>Crustacea</taxon>
        <taxon>Multicrustacea</taxon>
        <taxon>Malacostraca</taxon>
        <taxon>Eumalacostraca</taxon>
        <taxon>Eucarida</taxon>
        <taxon>Decapoda</taxon>
        <taxon>Pleocyemata</taxon>
        <taxon>Astacidea</taxon>
        <taxon>Nephropoidea</taxon>
        <taxon>Nephropidae</taxon>
        <taxon>Homarus</taxon>
    </lineage>
</organism>
<keyword evidence="4" id="KW-1185">Reference proteome</keyword>
<dbReference type="Pfam" id="PF01927">
    <property type="entry name" value="Mut7-C"/>
    <property type="match status" value="2"/>
</dbReference>
<name>A0A8J5MZD6_HOMAM</name>
<keyword evidence="3" id="KW-0269">Exonuclease</keyword>
<dbReference type="PANTHER" id="PTHR47765">
    <property type="entry name" value="3'-5' EXONUCLEASE DOMAIN-CONTAINING PROTEIN"/>
    <property type="match status" value="1"/>
</dbReference>
<dbReference type="Proteomes" id="UP000747542">
    <property type="component" value="Unassembled WGS sequence"/>
</dbReference>
<keyword evidence="3" id="KW-0540">Nuclease</keyword>
<evidence type="ECO:0000256" key="1">
    <source>
        <dbReference type="SAM" id="MobiDB-lite"/>
    </source>
</evidence>
<dbReference type="EMBL" id="JAHLQT010018664">
    <property type="protein sequence ID" value="KAG7169011.1"/>
    <property type="molecule type" value="Genomic_DNA"/>
</dbReference>
<dbReference type="InterPro" id="IPR002782">
    <property type="entry name" value="Mut7-C_RNAse_dom"/>
</dbReference>
<protein>
    <submittedName>
        <fullName evidence="3">Exonuclease mut-7-like</fullName>
    </submittedName>
</protein>
<accession>A0A8J5MZD6</accession>
<dbReference type="InterPro" id="IPR012337">
    <property type="entry name" value="RNaseH-like_sf"/>
</dbReference>
<dbReference type="InterPro" id="IPR002562">
    <property type="entry name" value="3'-5'_exonuclease_dom"/>
</dbReference>
<feature type="region of interest" description="Disordered" evidence="1">
    <location>
        <begin position="461"/>
        <end position="482"/>
    </location>
</feature>
<dbReference type="SUPFAM" id="SSF53098">
    <property type="entry name" value="Ribonuclease H-like"/>
    <property type="match status" value="1"/>
</dbReference>
<comment type="caution">
    <text evidence="3">The sequence shown here is derived from an EMBL/GenBank/DDBJ whole genome shotgun (WGS) entry which is preliminary data.</text>
</comment>
<reference evidence="3" key="1">
    <citation type="journal article" date="2021" name="Sci. Adv.">
        <title>The American lobster genome reveals insights on longevity, neural, and immune adaptations.</title>
        <authorList>
            <person name="Polinski J.M."/>
            <person name="Zimin A.V."/>
            <person name="Clark K.F."/>
            <person name="Kohn A.B."/>
            <person name="Sadowski N."/>
            <person name="Timp W."/>
            <person name="Ptitsyn A."/>
            <person name="Khanna P."/>
            <person name="Romanova D.Y."/>
            <person name="Williams P."/>
            <person name="Greenwood S.J."/>
            <person name="Moroz L.L."/>
            <person name="Walt D.R."/>
            <person name="Bodnar A.G."/>
        </authorList>
    </citation>
    <scope>NUCLEOTIDE SEQUENCE</scope>
    <source>
        <strain evidence="3">GMGI-L3</strain>
    </source>
</reference>
<dbReference type="GO" id="GO:0006139">
    <property type="term" value="P:nucleobase-containing compound metabolic process"/>
    <property type="evidence" value="ECO:0007669"/>
    <property type="project" value="InterPro"/>
</dbReference>
<gene>
    <name evidence="3" type="primary">EXD3-L</name>
    <name evidence="3" type="ORF">Hamer_G011706</name>
</gene>
<feature type="domain" description="3'-5' exonuclease" evidence="2">
    <location>
        <begin position="248"/>
        <end position="440"/>
    </location>
</feature>
<dbReference type="Pfam" id="PF01612">
    <property type="entry name" value="DNA_pol_A_exo1"/>
    <property type="match status" value="1"/>
</dbReference>
<keyword evidence="3" id="KW-0378">Hydrolase</keyword>
<proteinExistence type="predicted"/>
<dbReference type="Gene3D" id="3.30.420.10">
    <property type="entry name" value="Ribonuclease H-like superfamily/Ribonuclease H"/>
    <property type="match status" value="1"/>
</dbReference>
<dbReference type="InterPro" id="IPR036397">
    <property type="entry name" value="RNaseH_sf"/>
</dbReference>
<dbReference type="SMART" id="SM00474">
    <property type="entry name" value="35EXOc"/>
    <property type="match status" value="1"/>
</dbReference>
<sequence>DRQEFRQTTVEDYAGCFVRIQCLWKENKKTRFSEELQKNLATSANPYKLSMDRLSLADEFLGKSPTHQKEILLFIDDLIGNKDNVDFKKFKVKDLQKLKSRKLLCNIVARLLKRYNFDSSICPHFQKHRATGGLRYLFYKYYVENSIQKFTFDSLVADVLEEHPDLKTIVMDLFVEYCDLQAAVPYVARLQLTSQEIPQQIKNAVLQYPHLSEENKNIDQYRKHTEEEELWDDEAGHFYSLSIPSEKVVIIDTVDSVERCTKELLSSPLLGIDTEWKPTFGTGAGEQAALLQLATTNQVFLLDLISLQPVLKDCHWHLIGQMFSDPQITKLGYGIKGDFKVLGHLHAELKKGISNAKNVIDFDQTKSILVKECPNIFSHSDVLHKGLSDLIYRCFGLPLDKKEQFSNWAARPLTKSQLMYAALDVRCLLDVYAYLNQQAQDLNIPNWKDIKHKVVVKPKTKTKPTKSFPVSEANTPQNDTRGKNPVNAADFQVICDTMVQGLAKQLRSCGIDAKALDNGESCDRCIEYFEKEKRVVLTRGGSYRRLLKYIPAEYVYNVQSEVGREQLAEVIKAFNIKVTVSNVFARCVKCNSDEYMFLPTSVLVSLHANTSDGIPERITVDEWVEYPGGKINLRTGLTSSGVSIQVGCIPNSVLQRIKVFCVCSQCGKCYWEGTHHNRIITDKLKDIIEDDRLADSGDTGTGKYLVNSDVAPLGYQVGVEVLEGAGTQVVDTTGARCESSSFTFHLPRNELPSTPGNPDSDAAEFHINTL</sequence>
<evidence type="ECO:0000313" key="3">
    <source>
        <dbReference type="EMBL" id="KAG7169011.1"/>
    </source>
</evidence>
<dbReference type="GO" id="GO:0003676">
    <property type="term" value="F:nucleic acid binding"/>
    <property type="evidence" value="ECO:0007669"/>
    <property type="project" value="InterPro"/>
</dbReference>
<dbReference type="AlphaFoldDB" id="A0A8J5MZD6"/>
<feature type="non-terminal residue" evidence="3">
    <location>
        <position position="1"/>
    </location>
</feature>
<evidence type="ECO:0000259" key="2">
    <source>
        <dbReference type="SMART" id="SM00474"/>
    </source>
</evidence>
<dbReference type="InterPro" id="IPR052408">
    <property type="entry name" value="Exonuclease_MUT-7-like"/>
</dbReference>
<dbReference type="PANTHER" id="PTHR47765:SF2">
    <property type="entry name" value="EXONUCLEASE MUT-7 HOMOLOG"/>
    <property type="match status" value="1"/>
</dbReference>
<evidence type="ECO:0000313" key="4">
    <source>
        <dbReference type="Proteomes" id="UP000747542"/>
    </source>
</evidence>